<dbReference type="AlphaFoldDB" id="A0A7C4GFP9"/>
<evidence type="ECO:0008006" key="2">
    <source>
        <dbReference type="Google" id="ProtNLM"/>
    </source>
</evidence>
<comment type="caution">
    <text evidence="1">The sequence shown here is derived from an EMBL/GenBank/DDBJ whole genome shotgun (WGS) entry which is preliminary data.</text>
</comment>
<name>A0A7C4GFP9_UNCW3</name>
<sequence length="84" mass="10046">MYCLSKDRRQVSFVGRADKGLRDAIKSYWNQYEFFWYEPSLSPREAFESECYHFHKHRDRGQLEGCEHPKPPDKVDCRCPVCGK</sequence>
<accession>A0A7C4GFP9</accession>
<gene>
    <name evidence="1" type="ORF">ENS41_01645</name>
</gene>
<protein>
    <recommendedName>
        <fullName evidence="2">GIY-YIG nuclease family protein</fullName>
    </recommendedName>
</protein>
<proteinExistence type="predicted"/>
<evidence type="ECO:0000313" key="1">
    <source>
        <dbReference type="EMBL" id="HGK27640.1"/>
    </source>
</evidence>
<reference evidence="1" key="1">
    <citation type="journal article" date="2020" name="mSystems">
        <title>Genome- and Community-Level Interaction Insights into Carbon Utilization and Element Cycling Functions of Hydrothermarchaeota in Hydrothermal Sediment.</title>
        <authorList>
            <person name="Zhou Z."/>
            <person name="Liu Y."/>
            <person name="Xu W."/>
            <person name="Pan J."/>
            <person name="Luo Z.H."/>
            <person name="Li M."/>
        </authorList>
    </citation>
    <scope>NUCLEOTIDE SEQUENCE [LARGE SCALE GENOMIC DNA]</scope>
    <source>
        <strain evidence="1">SpSt-488</strain>
    </source>
</reference>
<organism evidence="1">
    <name type="scientific">candidate division WOR-3 bacterium</name>
    <dbReference type="NCBI Taxonomy" id="2052148"/>
    <lineage>
        <taxon>Bacteria</taxon>
        <taxon>Bacteria division WOR-3</taxon>
    </lineage>
</organism>
<dbReference type="EMBL" id="DSUT01000029">
    <property type="protein sequence ID" value="HGK27640.1"/>
    <property type="molecule type" value="Genomic_DNA"/>
</dbReference>